<evidence type="ECO:0008006" key="4">
    <source>
        <dbReference type="Google" id="ProtNLM"/>
    </source>
</evidence>
<dbReference type="PANTHER" id="PTHR13356:SF0">
    <property type="entry name" value="SOSS COMPLEX SUBUNIT B HOMOLOG"/>
    <property type="match status" value="1"/>
</dbReference>
<dbReference type="AlphaFoldDB" id="A0A1R2ATD6"/>
<dbReference type="EMBL" id="MPUH01001438">
    <property type="protein sequence ID" value="OMJ67781.1"/>
    <property type="molecule type" value="Genomic_DNA"/>
</dbReference>
<protein>
    <recommendedName>
        <fullName evidence="4">OB domain-containing protein</fullName>
    </recommendedName>
</protein>
<evidence type="ECO:0000256" key="1">
    <source>
        <dbReference type="ARBA" id="ARBA00023125"/>
    </source>
</evidence>
<dbReference type="InterPro" id="IPR012340">
    <property type="entry name" value="NA-bd_OB-fold"/>
</dbReference>
<organism evidence="2 3">
    <name type="scientific">Stentor coeruleus</name>
    <dbReference type="NCBI Taxonomy" id="5963"/>
    <lineage>
        <taxon>Eukaryota</taxon>
        <taxon>Sar</taxon>
        <taxon>Alveolata</taxon>
        <taxon>Ciliophora</taxon>
        <taxon>Postciliodesmatophora</taxon>
        <taxon>Heterotrichea</taxon>
        <taxon>Heterotrichida</taxon>
        <taxon>Stentoridae</taxon>
        <taxon>Stentor</taxon>
    </lineage>
</organism>
<evidence type="ECO:0000313" key="3">
    <source>
        <dbReference type="Proteomes" id="UP000187209"/>
    </source>
</evidence>
<dbReference type="Proteomes" id="UP000187209">
    <property type="component" value="Unassembled WGS sequence"/>
</dbReference>
<dbReference type="SUPFAM" id="SSF50249">
    <property type="entry name" value="Nucleic acid-binding proteins"/>
    <property type="match status" value="1"/>
</dbReference>
<dbReference type="InterPro" id="IPR051231">
    <property type="entry name" value="SOSS-B"/>
</dbReference>
<dbReference type="PANTHER" id="PTHR13356">
    <property type="entry name" value="OB FOLD NUCLEIC ACID BINDING PROTEIN-RELATED"/>
    <property type="match status" value="1"/>
</dbReference>
<dbReference type="Gene3D" id="2.40.50.140">
    <property type="entry name" value="Nucleic acid-binding proteins"/>
    <property type="match status" value="1"/>
</dbReference>
<dbReference type="OrthoDB" id="295715at2759"/>
<dbReference type="GO" id="GO:0000724">
    <property type="term" value="P:double-strand break repair via homologous recombination"/>
    <property type="evidence" value="ECO:0007669"/>
    <property type="project" value="TreeGrafter"/>
</dbReference>
<dbReference type="GO" id="GO:0010212">
    <property type="term" value="P:response to ionizing radiation"/>
    <property type="evidence" value="ECO:0007669"/>
    <property type="project" value="TreeGrafter"/>
</dbReference>
<keyword evidence="1" id="KW-0238">DNA-binding</keyword>
<sequence length="139" mass="15808">MITQSEYSKIISTPTTHTISTITPNDKNIEARLILLEKLGTINLKSGDIIHQFLVADQTGSIKCNFFGEHGNQLRPGDIVFMFGIYATLYKETTLTLYTGKRSKVYKIGEFFMVFVEEPRMSETVWEKDQSGVYALKKT</sequence>
<reference evidence="2 3" key="1">
    <citation type="submission" date="2016-11" db="EMBL/GenBank/DDBJ databases">
        <title>The macronuclear genome of Stentor coeruleus: a giant cell with tiny introns.</title>
        <authorList>
            <person name="Slabodnick M."/>
            <person name="Ruby J.G."/>
            <person name="Reiff S.B."/>
            <person name="Swart E.C."/>
            <person name="Gosai S."/>
            <person name="Prabakaran S."/>
            <person name="Witkowska E."/>
            <person name="Larue G.E."/>
            <person name="Fisher S."/>
            <person name="Freeman R.M."/>
            <person name="Gunawardena J."/>
            <person name="Chu W."/>
            <person name="Stover N.A."/>
            <person name="Gregory B.D."/>
            <person name="Nowacki M."/>
            <person name="Derisi J."/>
            <person name="Roy S.W."/>
            <person name="Marshall W.F."/>
            <person name="Sood P."/>
        </authorList>
    </citation>
    <scope>NUCLEOTIDE SEQUENCE [LARGE SCALE GENOMIC DNA]</scope>
    <source>
        <strain evidence="2">WM001</strain>
    </source>
</reference>
<keyword evidence="3" id="KW-1185">Reference proteome</keyword>
<dbReference type="GO" id="GO:0070876">
    <property type="term" value="C:SOSS complex"/>
    <property type="evidence" value="ECO:0007669"/>
    <property type="project" value="TreeGrafter"/>
</dbReference>
<comment type="caution">
    <text evidence="2">The sequence shown here is derived from an EMBL/GenBank/DDBJ whole genome shotgun (WGS) entry which is preliminary data.</text>
</comment>
<name>A0A1R2ATD6_9CILI</name>
<gene>
    <name evidence="2" type="ORF">SteCoe_34980</name>
</gene>
<accession>A0A1R2ATD6</accession>
<evidence type="ECO:0000313" key="2">
    <source>
        <dbReference type="EMBL" id="OMJ67781.1"/>
    </source>
</evidence>
<dbReference type="GO" id="GO:0003677">
    <property type="term" value="F:DNA binding"/>
    <property type="evidence" value="ECO:0007669"/>
    <property type="project" value="UniProtKB-KW"/>
</dbReference>
<proteinExistence type="predicted"/>
<dbReference type="GO" id="GO:0044818">
    <property type="term" value="P:mitotic G2/M transition checkpoint"/>
    <property type="evidence" value="ECO:0007669"/>
    <property type="project" value="TreeGrafter"/>
</dbReference>